<dbReference type="Proteomes" id="UP000244441">
    <property type="component" value="Chromosome"/>
</dbReference>
<feature type="domain" description="Histone deacetylase" evidence="2">
    <location>
        <begin position="21"/>
        <end position="305"/>
    </location>
</feature>
<sequence length="308" mass="34025">MSFTIISHHQCRQHKVPDWFVECPERIDAINNQIIASGLEFGVQHLDAKKVTPQQLERVHDKAYLTSLAEQVPTQGINMLSDDLPLSPKTLLAAQYAAGSGVQAVDLLMLGKAKGVFCNVRPPGHHAERQQALGFCFYNNIAVAAAYAMDAYGLQRIAIVDFDVHHGNGTQDIFEDDPRVWFSSVYQDKLFPATTYHSYGENIVNLPLAAPCTSQQWREALEKGCLDKLAAFQPEMIFISAGFDAHLEDDISNFQLTESDYAWLSSELRAIKDRTGSCLGIVSMLEGGYNLSALGRSVVAHIKALAKL</sequence>
<dbReference type="InterPro" id="IPR037138">
    <property type="entry name" value="His_deacetylse_dom_sf"/>
</dbReference>
<dbReference type="InterPro" id="IPR023696">
    <property type="entry name" value="Ureohydrolase_dom_sf"/>
</dbReference>
<evidence type="ECO:0000259" key="2">
    <source>
        <dbReference type="Pfam" id="PF00850"/>
    </source>
</evidence>
<dbReference type="OrthoDB" id="9808367at2"/>
<evidence type="ECO:0000313" key="4">
    <source>
        <dbReference type="Proteomes" id="UP000244441"/>
    </source>
</evidence>
<dbReference type="PANTHER" id="PTHR10625">
    <property type="entry name" value="HISTONE DEACETYLASE HDAC1-RELATED"/>
    <property type="match status" value="1"/>
</dbReference>
<dbReference type="KEGG" id="cate:C2869_02715"/>
<proteinExistence type="inferred from homology"/>
<dbReference type="Gene3D" id="3.40.800.20">
    <property type="entry name" value="Histone deacetylase domain"/>
    <property type="match status" value="1"/>
</dbReference>
<dbReference type="GO" id="GO:0040029">
    <property type="term" value="P:epigenetic regulation of gene expression"/>
    <property type="evidence" value="ECO:0007669"/>
    <property type="project" value="TreeGrafter"/>
</dbReference>
<comment type="similarity">
    <text evidence="1">Belongs to the histone deacetylase family.</text>
</comment>
<evidence type="ECO:0000313" key="3">
    <source>
        <dbReference type="EMBL" id="AWB65413.1"/>
    </source>
</evidence>
<accession>A0A2S0VMG7</accession>
<keyword evidence="4" id="KW-1185">Reference proteome</keyword>
<dbReference type="Pfam" id="PF00850">
    <property type="entry name" value="Hist_deacetyl"/>
    <property type="match status" value="1"/>
</dbReference>
<protein>
    <submittedName>
        <fullName evidence="3">Deacetylase</fullName>
    </submittedName>
</protein>
<dbReference type="SUPFAM" id="SSF52768">
    <property type="entry name" value="Arginase/deacetylase"/>
    <property type="match status" value="1"/>
</dbReference>
<dbReference type="CDD" id="cd11599">
    <property type="entry name" value="HDAC_classII_2"/>
    <property type="match status" value="1"/>
</dbReference>
<organism evidence="3 4">
    <name type="scientific">Saccharobesus litoralis</name>
    <dbReference type="NCBI Taxonomy" id="2172099"/>
    <lineage>
        <taxon>Bacteria</taxon>
        <taxon>Pseudomonadati</taxon>
        <taxon>Pseudomonadota</taxon>
        <taxon>Gammaproteobacteria</taxon>
        <taxon>Alteromonadales</taxon>
        <taxon>Alteromonadaceae</taxon>
        <taxon>Saccharobesus</taxon>
    </lineage>
</organism>
<gene>
    <name evidence="3" type="ORF">C2869_02715</name>
</gene>
<dbReference type="PRINTS" id="PR01270">
    <property type="entry name" value="HDASUPER"/>
</dbReference>
<dbReference type="RefSeq" id="WP_108601490.1">
    <property type="nucleotide sequence ID" value="NZ_CP026604.1"/>
</dbReference>
<dbReference type="AlphaFoldDB" id="A0A2S0VMG7"/>
<dbReference type="InterPro" id="IPR023801">
    <property type="entry name" value="His_deacetylse_dom"/>
</dbReference>
<dbReference type="InterPro" id="IPR000286">
    <property type="entry name" value="HDACs"/>
</dbReference>
<name>A0A2S0VMG7_9ALTE</name>
<reference evidence="3 4" key="1">
    <citation type="submission" date="2018-01" db="EMBL/GenBank/DDBJ databases">
        <title>Genome sequence of a Cantenovulum-like bacteria.</title>
        <authorList>
            <person name="Tan W.R."/>
            <person name="Lau N.-S."/>
            <person name="Go F."/>
            <person name="Amirul A.-A.A."/>
        </authorList>
    </citation>
    <scope>NUCLEOTIDE SEQUENCE [LARGE SCALE GENOMIC DNA]</scope>
    <source>
        <strain evidence="3 4">CCB-QB4</strain>
    </source>
</reference>
<dbReference type="PANTHER" id="PTHR10625:SF10">
    <property type="entry name" value="HISTONE DEACETYLASE HDAC1"/>
    <property type="match status" value="1"/>
</dbReference>
<dbReference type="EMBL" id="CP026604">
    <property type="protein sequence ID" value="AWB65413.1"/>
    <property type="molecule type" value="Genomic_DNA"/>
</dbReference>
<dbReference type="GO" id="GO:0004407">
    <property type="term" value="F:histone deacetylase activity"/>
    <property type="evidence" value="ECO:0007669"/>
    <property type="project" value="TreeGrafter"/>
</dbReference>
<evidence type="ECO:0000256" key="1">
    <source>
        <dbReference type="ARBA" id="ARBA00005947"/>
    </source>
</evidence>